<evidence type="ECO:0000313" key="2">
    <source>
        <dbReference type="Proteomes" id="UP001163823"/>
    </source>
</evidence>
<evidence type="ECO:0000313" key="1">
    <source>
        <dbReference type="EMBL" id="KAJ7961931.1"/>
    </source>
</evidence>
<gene>
    <name evidence="1" type="ORF">O6P43_017223</name>
</gene>
<dbReference type="AlphaFoldDB" id="A0AAD7PN45"/>
<dbReference type="Proteomes" id="UP001163823">
    <property type="component" value="Chromosome 7"/>
</dbReference>
<dbReference type="EMBL" id="JARAOO010000007">
    <property type="protein sequence ID" value="KAJ7961931.1"/>
    <property type="molecule type" value="Genomic_DNA"/>
</dbReference>
<sequence>MFQFQLRKRGLPSFFSLTFHLVVVEGWLVRQELLLVLRLKIFLYVRFSLVGLGVSDSNVNLMRRMDASVSDEWNW</sequence>
<name>A0AAD7PN45_QUISA</name>
<proteinExistence type="predicted"/>
<organism evidence="1 2">
    <name type="scientific">Quillaja saponaria</name>
    <name type="common">Soap bark tree</name>
    <dbReference type="NCBI Taxonomy" id="32244"/>
    <lineage>
        <taxon>Eukaryota</taxon>
        <taxon>Viridiplantae</taxon>
        <taxon>Streptophyta</taxon>
        <taxon>Embryophyta</taxon>
        <taxon>Tracheophyta</taxon>
        <taxon>Spermatophyta</taxon>
        <taxon>Magnoliopsida</taxon>
        <taxon>eudicotyledons</taxon>
        <taxon>Gunneridae</taxon>
        <taxon>Pentapetalae</taxon>
        <taxon>rosids</taxon>
        <taxon>fabids</taxon>
        <taxon>Fabales</taxon>
        <taxon>Quillajaceae</taxon>
        <taxon>Quillaja</taxon>
    </lineage>
</organism>
<comment type="caution">
    <text evidence="1">The sequence shown here is derived from an EMBL/GenBank/DDBJ whole genome shotgun (WGS) entry which is preliminary data.</text>
</comment>
<protein>
    <submittedName>
        <fullName evidence="1">Uncharacterized protein</fullName>
    </submittedName>
</protein>
<accession>A0AAD7PN45</accession>
<keyword evidence="2" id="KW-1185">Reference proteome</keyword>
<dbReference type="KEGG" id="qsa:O6P43_017223"/>
<reference evidence="1" key="1">
    <citation type="journal article" date="2023" name="Science">
        <title>Elucidation of the pathway for biosynthesis of saponin adjuvants from the soapbark tree.</title>
        <authorList>
            <person name="Reed J."/>
            <person name="Orme A."/>
            <person name="El-Demerdash A."/>
            <person name="Owen C."/>
            <person name="Martin L.B.B."/>
            <person name="Misra R.C."/>
            <person name="Kikuchi S."/>
            <person name="Rejzek M."/>
            <person name="Martin A.C."/>
            <person name="Harkess A."/>
            <person name="Leebens-Mack J."/>
            <person name="Louveau T."/>
            <person name="Stephenson M.J."/>
            <person name="Osbourn A."/>
        </authorList>
    </citation>
    <scope>NUCLEOTIDE SEQUENCE</scope>
    <source>
        <strain evidence="1">S10</strain>
    </source>
</reference>